<sequence>MAASGGEIKKSARLAMMELSNMLSVPMALNAIVRLNVPDAIWQSGSNSPLSAAEILAHLNLSSSASPSNLQRLLRLLSSHNVFAEHHDGVDRRYSLTEIGRTLVADDDESNGGVSYAPYVLQHHQDALVRAWPLLHEAVLDPDGPEPFSRANGGVPAYSYYGGDDAANDLMRRAMWGVSVPFMEAFLGEYGAAGGLDGVGTIVDVGGSSGACLQMIMRSVPGIKAGINFDLPEVVAGAPAFHGVTHVGGDMFKSIPNGDAIFMKWVLTTWTDEECQLILKNCYNALPVDGKVIACEPVVPERTDSSQRTRALLEGDIFVMTIYRSQGKERTEEEFKQLGLAAGFPSFRALYLDHFYTVLEFQK</sequence>
<feature type="domain" description="O-methyltransferase dimerisation" evidence="5">
    <location>
        <begin position="17"/>
        <end position="105"/>
    </location>
</feature>
<dbReference type="GO" id="GO:0046983">
    <property type="term" value="F:protein dimerization activity"/>
    <property type="evidence" value="ECO:0007669"/>
    <property type="project" value="InterPro"/>
</dbReference>
<dbReference type="Pfam" id="PF00891">
    <property type="entry name" value="Methyltransf_2"/>
    <property type="match status" value="1"/>
</dbReference>
<dbReference type="InterPro" id="IPR016461">
    <property type="entry name" value="COMT-like"/>
</dbReference>
<reference evidence="6 7" key="2">
    <citation type="journal article" date="2017" name="Nature">
        <title>The Apostasia genome and the evolution of orchids.</title>
        <authorList>
            <person name="Zhang G.Q."/>
            <person name="Liu K.W."/>
            <person name="Li Z."/>
            <person name="Lohaus R."/>
            <person name="Hsiao Y.Y."/>
            <person name="Niu S.C."/>
            <person name="Wang J.Y."/>
            <person name="Lin Y.C."/>
            <person name="Xu Q."/>
            <person name="Chen L.J."/>
            <person name="Yoshida K."/>
            <person name="Fujiwara S."/>
            <person name="Wang Z.W."/>
            <person name="Zhang Y.Q."/>
            <person name="Mitsuda N."/>
            <person name="Wang M."/>
            <person name="Liu G.H."/>
            <person name="Pecoraro L."/>
            <person name="Huang H.X."/>
            <person name="Xiao X.J."/>
            <person name="Lin M."/>
            <person name="Wu X.Y."/>
            <person name="Wu W.L."/>
            <person name="Chen Y.Y."/>
            <person name="Chang S.B."/>
            <person name="Sakamoto S."/>
            <person name="Ohme-Takagi M."/>
            <person name="Yagi M."/>
            <person name="Zeng S.J."/>
            <person name="Shen C.Y."/>
            <person name="Yeh C.M."/>
            <person name="Luo Y.B."/>
            <person name="Tsai W.C."/>
            <person name="Van de Peer Y."/>
            <person name="Liu Z.J."/>
        </authorList>
    </citation>
    <scope>NUCLEOTIDE SEQUENCE [LARGE SCALE GENOMIC DNA]</scope>
    <source>
        <tissue evidence="6">The whole plant</tissue>
    </source>
</reference>
<organism evidence="6 7">
    <name type="scientific">Dendrobium catenatum</name>
    <dbReference type="NCBI Taxonomy" id="906689"/>
    <lineage>
        <taxon>Eukaryota</taxon>
        <taxon>Viridiplantae</taxon>
        <taxon>Streptophyta</taxon>
        <taxon>Embryophyta</taxon>
        <taxon>Tracheophyta</taxon>
        <taxon>Spermatophyta</taxon>
        <taxon>Magnoliopsida</taxon>
        <taxon>Liliopsida</taxon>
        <taxon>Asparagales</taxon>
        <taxon>Orchidaceae</taxon>
        <taxon>Epidendroideae</taxon>
        <taxon>Malaxideae</taxon>
        <taxon>Dendrobiinae</taxon>
        <taxon>Dendrobium</taxon>
    </lineage>
</organism>
<dbReference type="SUPFAM" id="SSF46785">
    <property type="entry name" value="Winged helix' DNA-binding domain"/>
    <property type="match status" value="1"/>
</dbReference>
<dbReference type="EMBL" id="KZ503541">
    <property type="protein sequence ID" value="PKU63035.1"/>
    <property type="molecule type" value="Genomic_DNA"/>
</dbReference>
<dbReference type="SUPFAM" id="SSF53335">
    <property type="entry name" value="S-adenosyl-L-methionine-dependent methyltransferases"/>
    <property type="match status" value="1"/>
</dbReference>
<evidence type="ECO:0000256" key="1">
    <source>
        <dbReference type="ARBA" id="ARBA00022603"/>
    </source>
</evidence>
<gene>
    <name evidence="6" type="primary">COMT</name>
    <name evidence="6" type="ORF">MA16_Dca012345</name>
</gene>
<dbReference type="InterPro" id="IPR001077">
    <property type="entry name" value="COMT_C"/>
</dbReference>
<accession>A0A2I0VHY7</accession>
<dbReference type="PIRSF" id="PIRSF005739">
    <property type="entry name" value="O-mtase"/>
    <property type="match status" value="1"/>
</dbReference>
<reference evidence="6 7" key="1">
    <citation type="journal article" date="2016" name="Sci. Rep.">
        <title>The Dendrobium catenatum Lindl. genome sequence provides insights into polysaccharide synthase, floral development and adaptive evolution.</title>
        <authorList>
            <person name="Zhang G.Q."/>
            <person name="Xu Q."/>
            <person name="Bian C."/>
            <person name="Tsai W.C."/>
            <person name="Yeh C.M."/>
            <person name="Liu K.W."/>
            <person name="Yoshida K."/>
            <person name="Zhang L.S."/>
            <person name="Chang S.B."/>
            <person name="Chen F."/>
            <person name="Shi Y."/>
            <person name="Su Y.Y."/>
            <person name="Zhang Y.Q."/>
            <person name="Chen L.J."/>
            <person name="Yin Y."/>
            <person name="Lin M."/>
            <person name="Huang H."/>
            <person name="Deng H."/>
            <person name="Wang Z.W."/>
            <person name="Zhu S.L."/>
            <person name="Zhao X."/>
            <person name="Deng C."/>
            <person name="Niu S.C."/>
            <person name="Huang J."/>
            <person name="Wang M."/>
            <person name="Liu G.H."/>
            <person name="Yang H.J."/>
            <person name="Xiao X.J."/>
            <person name="Hsiao Y.Y."/>
            <person name="Wu W.L."/>
            <person name="Chen Y.Y."/>
            <person name="Mitsuda N."/>
            <person name="Ohme-Takagi M."/>
            <person name="Luo Y.B."/>
            <person name="Van de Peer Y."/>
            <person name="Liu Z.J."/>
        </authorList>
    </citation>
    <scope>NUCLEOTIDE SEQUENCE [LARGE SCALE GENOMIC DNA]</scope>
    <source>
        <tissue evidence="6">The whole plant</tissue>
    </source>
</reference>
<evidence type="ECO:0000256" key="2">
    <source>
        <dbReference type="ARBA" id="ARBA00022679"/>
    </source>
</evidence>
<dbReference type="InterPro" id="IPR036390">
    <property type="entry name" value="WH_DNA-bd_sf"/>
</dbReference>
<feature type="domain" description="O-methyltransferase C-terminal" evidence="4">
    <location>
        <begin position="132"/>
        <end position="344"/>
    </location>
</feature>
<keyword evidence="2 6" id="KW-0808">Transferase</keyword>
<protein>
    <submittedName>
        <fullName evidence="6">Caffeic acid 3-O-methyltransferase</fullName>
    </submittedName>
</protein>
<dbReference type="GO" id="GO:0008171">
    <property type="term" value="F:O-methyltransferase activity"/>
    <property type="evidence" value="ECO:0007669"/>
    <property type="project" value="InterPro"/>
</dbReference>
<keyword evidence="7" id="KW-1185">Reference proteome</keyword>
<dbReference type="CDD" id="cd02440">
    <property type="entry name" value="AdoMet_MTases"/>
    <property type="match status" value="1"/>
</dbReference>
<dbReference type="Proteomes" id="UP000233837">
    <property type="component" value="Unassembled WGS sequence"/>
</dbReference>
<dbReference type="Gene3D" id="3.40.50.150">
    <property type="entry name" value="Vaccinia Virus protein VP39"/>
    <property type="match status" value="1"/>
</dbReference>
<evidence type="ECO:0000259" key="4">
    <source>
        <dbReference type="Pfam" id="PF00891"/>
    </source>
</evidence>
<dbReference type="OrthoDB" id="1606438at2759"/>
<keyword evidence="3" id="KW-0949">S-adenosyl-L-methionine</keyword>
<evidence type="ECO:0000256" key="3">
    <source>
        <dbReference type="ARBA" id="ARBA00022691"/>
    </source>
</evidence>
<dbReference type="Gene3D" id="1.10.10.10">
    <property type="entry name" value="Winged helix-like DNA-binding domain superfamily/Winged helix DNA-binding domain"/>
    <property type="match status" value="1"/>
</dbReference>
<name>A0A2I0VHY7_9ASPA</name>
<dbReference type="GO" id="GO:0032259">
    <property type="term" value="P:methylation"/>
    <property type="evidence" value="ECO:0007669"/>
    <property type="project" value="UniProtKB-KW"/>
</dbReference>
<evidence type="ECO:0000313" key="7">
    <source>
        <dbReference type="Proteomes" id="UP000233837"/>
    </source>
</evidence>
<dbReference type="Pfam" id="PF08100">
    <property type="entry name" value="Dimerisation"/>
    <property type="match status" value="1"/>
</dbReference>
<evidence type="ECO:0000313" key="6">
    <source>
        <dbReference type="EMBL" id="PKU63035.1"/>
    </source>
</evidence>
<evidence type="ECO:0000259" key="5">
    <source>
        <dbReference type="Pfam" id="PF08100"/>
    </source>
</evidence>
<dbReference type="InterPro" id="IPR036388">
    <property type="entry name" value="WH-like_DNA-bd_sf"/>
</dbReference>
<proteinExistence type="predicted"/>
<keyword evidence="1 6" id="KW-0489">Methyltransferase</keyword>
<dbReference type="AlphaFoldDB" id="A0A2I0VHY7"/>
<dbReference type="PROSITE" id="PS51683">
    <property type="entry name" value="SAM_OMT_II"/>
    <property type="match status" value="1"/>
</dbReference>
<dbReference type="InterPro" id="IPR012967">
    <property type="entry name" value="COMT_dimerisation"/>
</dbReference>
<dbReference type="PANTHER" id="PTHR11746">
    <property type="entry name" value="O-METHYLTRANSFERASE"/>
    <property type="match status" value="1"/>
</dbReference>
<dbReference type="InterPro" id="IPR029063">
    <property type="entry name" value="SAM-dependent_MTases_sf"/>
</dbReference>
<dbReference type="STRING" id="906689.A0A2I0VHY7"/>